<feature type="signal peptide" evidence="11">
    <location>
        <begin position="1"/>
        <end position="23"/>
    </location>
</feature>
<reference evidence="13" key="1">
    <citation type="submission" date="2025-08" db="UniProtKB">
        <authorList>
            <consortium name="RefSeq"/>
        </authorList>
    </citation>
    <scope>IDENTIFICATION</scope>
    <source>
        <strain evidence="13">15085-1641.00</strain>
        <tissue evidence="13">Whole body</tissue>
    </source>
</reference>
<evidence type="ECO:0000256" key="3">
    <source>
        <dbReference type="ARBA" id="ARBA00008715"/>
    </source>
</evidence>
<evidence type="ECO:0000256" key="4">
    <source>
        <dbReference type="ARBA" id="ARBA00022676"/>
    </source>
</evidence>
<evidence type="ECO:0000256" key="6">
    <source>
        <dbReference type="ARBA" id="ARBA00022692"/>
    </source>
</evidence>
<dbReference type="GO" id="GO:0005789">
    <property type="term" value="C:endoplasmic reticulum membrane"/>
    <property type="evidence" value="ECO:0007669"/>
    <property type="project" value="UniProtKB-SubCell"/>
</dbReference>
<dbReference type="UniPathway" id="UPA00378"/>
<dbReference type="EC" id="2.4.1.-" evidence="10"/>
<keyword evidence="6 10" id="KW-0812">Transmembrane</keyword>
<evidence type="ECO:0000256" key="1">
    <source>
        <dbReference type="ARBA" id="ARBA00004477"/>
    </source>
</evidence>
<feature type="transmembrane region" description="Helical" evidence="10">
    <location>
        <begin position="325"/>
        <end position="343"/>
    </location>
</feature>
<feature type="transmembrane region" description="Helical" evidence="10">
    <location>
        <begin position="299"/>
        <end position="319"/>
    </location>
</feature>
<protein>
    <recommendedName>
        <fullName evidence="10">Alpha-1,3-glucosyltransferase</fullName>
        <ecNumber evidence="10">2.4.1.-</ecNumber>
    </recommendedName>
</protein>
<keyword evidence="8 10" id="KW-1133">Transmembrane helix</keyword>
<feature type="transmembrane region" description="Helical" evidence="10">
    <location>
        <begin position="173"/>
        <end position="199"/>
    </location>
</feature>
<evidence type="ECO:0000313" key="12">
    <source>
        <dbReference type="Proteomes" id="UP000504633"/>
    </source>
</evidence>
<evidence type="ECO:0000256" key="2">
    <source>
        <dbReference type="ARBA" id="ARBA00004922"/>
    </source>
</evidence>
<evidence type="ECO:0000256" key="9">
    <source>
        <dbReference type="ARBA" id="ARBA00023136"/>
    </source>
</evidence>
<feature type="transmembrane region" description="Helical" evidence="10">
    <location>
        <begin position="388"/>
        <end position="408"/>
    </location>
</feature>
<dbReference type="KEGG" id="dhe:111596648"/>
<dbReference type="OMA" id="FQVPPMH"/>
<dbReference type="InterPro" id="IPR004856">
    <property type="entry name" value="Glyco_trans_ALG6/ALG8"/>
</dbReference>
<dbReference type="OrthoDB" id="4983at2759"/>
<sequence>MSNMSSELIATLFVAISLRSIISMNSYSGFNKPPMFGDYEAQRHWQEITVNLEVKQWYTNSTHNDLQYWGLDYPPLTAYHSYLLGRAAERLNPRYVELNKSRGFESKDHKSYMRFTVLVADALVFIPAILALSVSMDRIYKKNLKLQLQLLFAIYPGQALIDNGHFQYNNISLGLAVLAVAGLLCDMIYVAAFAFTLALNYKQMELYHALPFFAYLLSTSLSQKSAKSAVKELSIIATIVLSTFAILWYPWSSSIDATSDVLLRLFPVKRGVFEDKVANFWCSINVVYKLKKHFSDHKMALICFGTTLLTALPINVHLFFRRSKYIFILSLFNTAASFFLFSFQVHEKTILLLTLPSICLFYWWPKEMLWFLKLSVFSMIPLFKRDNLLVPTVGLMIIFNLTFKSRYFKSNENEICHRKLKISITQISEILMIAIFLAFISIEPPSRFPDIWPLIICIISCAHISMFLIWGYTKQFT</sequence>
<feature type="transmembrane region" description="Helical" evidence="10">
    <location>
        <begin position="112"/>
        <end position="132"/>
    </location>
</feature>
<dbReference type="PANTHER" id="PTHR12413">
    <property type="entry name" value="DOLICHYL GLYCOSYLTRANSFERASE"/>
    <property type="match status" value="1"/>
</dbReference>
<keyword evidence="4 10" id="KW-0328">Glycosyltransferase</keyword>
<feature type="transmembrane region" description="Helical" evidence="10">
    <location>
        <begin position="451"/>
        <end position="472"/>
    </location>
</feature>
<comment type="pathway">
    <text evidence="2 10">Protein modification; protein glycosylation.</text>
</comment>
<dbReference type="GeneID" id="111596648"/>
<feature type="transmembrane region" description="Helical" evidence="10">
    <location>
        <begin position="420"/>
        <end position="439"/>
    </location>
</feature>
<dbReference type="RefSeq" id="XP_023166714.1">
    <property type="nucleotide sequence ID" value="XM_023310946.2"/>
</dbReference>
<comment type="similarity">
    <text evidence="3 10">Belongs to the ALG6/ALG8 glucosyltransferase family.</text>
</comment>
<keyword evidence="9 10" id="KW-0472">Membrane</keyword>
<comment type="subcellular location">
    <subcellularLocation>
        <location evidence="1 10">Endoplasmic reticulum membrane</location>
        <topology evidence="1 10">Multi-pass membrane protein</topology>
    </subcellularLocation>
</comment>
<keyword evidence="7 10" id="KW-0256">Endoplasmic reticulum</keyword>
<evidence type="ECO:0000256" key="10">
    <source>
        <dbReference type="RuleBase" id="RU363110"/>
    </source>
</evidence>
<keyword evidence="11" id="KW-0732">Signal</keyword>
<dbReference type="AlphaFoldDB" id="A0A6J1LP84"/>
<keyword evidence="12" id="KW-1185">Reference proteome</keyword>
<proteinExistence type="inferred from homology"/>
<dbReference type="Pfam" id="PF03155">
    <property type="entry name" value="Alg6_Alg8"/>
    <property type="match status" value="1"/>
</dbReference>
<dbReference type="PANTHER" id="PTHR12413:SF1">
    <property type="entry name" value="DOLICHYL PYROPHOSPHATE MAN9GLCNAC2 ALPHA-1,3-GLUCOSYLTRANSFERASE"/>
    <property type="match status" value="1"/>
</dbReference>
<organism evidence="12 13">
    <name type="scientific">Drosophila hydei</name>
    <name type="common">Fruit fly</name>
    <dbReference type="NCBI Taxonomy" id="7224"/>
    <lineage>
        <taxon>Eukaryota</taxon>
        <taxon>Metazoa</taxon>
        <taxon>Ecdysozoa</taxon>
        <taxon>Arthropoda</taxon>
        <taxon>Hexapoda</taxon>
        <taxon>Insecta</taxon>
        <taxon>Pterygota</taxon>
        <taxon>Neoptera</taxon>
        <taxon>Endopterygota</taxon>
        <taxon>Diptera</taxon>
        <taxon>Brachycera</taxon>
        <taxon>Muscomorpha</taxon>
        <taxon>Ephydroidea</taxon>
        <taxon>Drosophilidae</taxon>
        <taxon>Drosophila</taxon>
    </lineage>
</organism>
<dbReference type="Proteomes" id="UP000504633">
    <property type="component" value="Unplaced"/>
</dbReference>
<feature type="transmembrane region" description="Helical" evidence="10">
    <location>
        <begin position="350"/>
        <end position="365"/>
    </location>
</feature>
<dbReference type="GO" id="GO:0042281">
    <property type="term" value="F:dolichyl pyrophosphate Man9GlcNAc2 alpha-1,3-glucosyltransferase activity"/>
    <property type="evidence" value="ECO:0007669"/>
    <property type="project" value="TreeGrafter"/>
</dbReference>
<keyword evidence="5 10" id="KW-0808">Transferase</keyword>
<evidence type="ECO:0000256" key="11">
    <source>
        <dbReference type="SAM" id="SignalP"/>
    </source>
</evidence>
<evidence type="ECO:0000256" key="8">
    <source>
        <dbReference type="ARBA" id="ARBA00022989"/>
    </source>
</evidence>
<evidence type="ECO:0000256" key="7">
    <source>
        <dbReference type="ARBA" id="ARBA00022824"/>
    </source>
</evidence>
<evidence type="ECO:0000256" key="5">
    <source>
        <dbReference type="ARBA" id="ARBA00022679"/>
    </source>
</evidence>
<accession>A0A6J1LP84</accession>
<dbReference type="CTD" id="34409"/>
<evidence type="ECO:0000313" key="13">
    <source>
        <dbReference type="RefSeq" id="XP_023166714.1"/>
    </source>
</evidence>
<feature type="chain" id="PRO_5026829274" description="Alpha-1,3-glucosyltransferase" evidence="11">
    <location>
        <begin position="24"/>
        <end position="477"/>
    </location>
</feature>
<feature type="transmembrane region" description="Helical" evidence="10">
    <location>
        <begin position="229"/>
        <end position="249"/>
    </location>
</feature>
<gene>
    <name evidence="13" type="primary">LOC111596648</name>
</gene>
<name>A0A6J1LP84_DROHY</name>